<feature type="transmembrane region" description="Helical" evidence="7">
    <location>
        <begin position="418"/>
        <end position="439"/>
    </location>
</feature>
<evidence type="ECO:0000256" key="3">
    <source>
        <dbReference type="ARBA" id="ARBA00022679"/>
    </source>
</evidence>
<reference evidence="8 9" key="1">
    <citation type="submission" date="2020-10" db="EMBL/GenBank/DDBJ databases">
        <title>The Coptis chinensis genome and diversification of protoberbering-type alkaloids.</title>
        <authorList>
            <person name="Wang B."/>
            <person name="Shu S."/>
            <person name="Song C."/>
            <person name="Liu Y."/>
        </authorList>
    </citation>
    <scope>NUCLEOTIDE SEQUENCE [LARGE SCALE GENOMIC DNA]</scope>
    <source>
        <strain evidence="8">HL-2020</strain>
        <tissue evidence="8">Leaf</tissue>
    </source>
</reference>
<dbReference type="GO" id="GO:0016020">
    <property type="term" value="C:membrane"/>
    <property type="evidence" value="ECO:0007669"/>
    <property type="project" value="UniProtKB-SubCell"/>
</dbReference>
<organism evidence="8 9">
    <name type="scientific">Coptis chinensis</name>
    <dbReference type="NCBI Taxonomy" id="261450"/>
    <lineage>
        <taxon>Eukaryota</taxon>
        <taxon>Viridiplantae</taxon>
        <taxon>Streptophyta</taxon>
        <taxon>Embryophyta</taxon>
        <taxon>Tracheophyta</taxon>
        <taxon>Spermatophyta</taxon>
        <taxon>Magnoliopsida</taxon>
        <taxon>Ranunculales</taxon>
        <taxon>Ranunculaceae</taxon>
        <taxon>Coptidoideae</taxon>
        <taxon>Coptis</taxon>
    </lineage>
</organism>
<evidence type="ECO:0000256" key="5">
    <source>
        <dbReference type="ARBA" id="ARBA00022989"/>
    </source>
</evidence>
<dbReference type="InterPro" id="IPR000537">
    <property type="entry name" value="UbiA_prenyltransferase"/>
</dbReference>
<feature type="transmembrane region" description="Helical" evidence="7">
    <location>
        <begin position="144"/>
        <end position="165"/>
    </location>
</feature>
<feature type="transmembrane region" description="Helical" evidence="7">
    <location>
        <begin position="474"/>
        <end position="494"/>
    </location>
</feature>
<feature type="transmembrane region" description="Helical" evidence="7">
    <location>
        <begin position="446"/>
        <end position="462"/>
    </location>
</feature>
<keyword evidence="4 7" id="KW-0812">Transmembrane</keyword>
<dbReference type="EMBL" id="JADFTS010000003">
    <property type="protein sequence ID" value="KAF9612911.1"/>
    <property type="molecule type" value="Genomic_DNA"/>
</dbReference>
<dbReference type="Proteomes" id="UP000631114">
    <property type="component" value="Unassembled WGS sequence"/>
</dbReference>
<comment type="subcellular location">
    <subcellularLocation>
        <location evidence="1">Plastid</location>
        <location evidence="1">Chloroplast membrane</location>
        <topology evidence="1">Multi-pass membrane protein</topology>
    </subcellularLocation>
</comment>
<dbReference type="Gene3D" id="1.10.357.140">
    <property type="entry name" value="UbiA prenyltransferase"/>
    <property type="match status" value="1"/>
</dbReference>
<comment type="caution">
    <text evidence="8">The sequence shown here is derived from an EMBL/GenBank/DDBJ whole genome shotgun (WGS) entry which is preliminary data.</text>
</comment>
<name>A0A835M6W4_9MAGN</name>
<dbReference type="InterPro" id="IPR044502">
    <property type="entry name" value="AtHST-like"/>
</dbReference>
<dbReference type="Pfam" id="PF01040">
    <property type="entry name" value="UbiA"/>
    <property type="match status" value="2"/>
</dbReference>
<keyword evidence="3" id="KW-0808">Transferase</keyword>
<accession>A0A835M6W4</accession>
<feature type="non-terminal residue" evidence="8">
    <location>
        <position position="1"/>
    </location>
</feature>
<evidence type="ECO:0000256" key="7">
    <source>
        <dbReference type="SAM" id="Phobius"/>
    </source>
</evidence>
<dbReference type="PANTHER" id="PTHR43009:SF7">
    <property type="entry name" value="HOMOGENTISATE GERANYLGERANYLTRANSFERASE, CHLOROPLASTIC"/>
    <property type="match status" value="1"/>
</dbReference>
<dbReference type="GO" id="GO:0004659">
    <property type="term" value="F:prenyltransferase activity"/>
    <property type="evidence" value="ECO:0007669"/>
    <property type="project" value="InterPro"/>
</dbReference>
<dbReference type="PANTHER" id="PTHR43009">
    <property type="entry name" value="HOMOGENTISATE SOLANESYLTRANSFERASE, CHLOROPLASTIC"/>
    <property type="match status" value="1"/>
</dbReference>
<keyword evidence="6 7" id="KW-0472">Membrane</keyword>
<feature type="transmembrane region" description="Helical" evidence="7">
    <location>
        <begin position="520"/>
        <end position="540"/>
    </location>
</feature>
<proteinExistence type="inferred from homology"/>
<evidence type="ECO:0000313" key="9">
    <source>
        <dbReference type="Proteomes" id="UP000631114"/>
    </source>
</evidence>
<dbReference type="InterPro" id="IPR044878">
    <property type="entry name" value="UbiA_sf"/>
</dbReference>
<evidence type="ECO:0000256" key="2">
    <source>
        <dbReference type="ARBA" id="ARBA00005985"/>
    </source>
</evidence>
<sequence length="595" mass="66829">VTKLEEDMDTGINQAEELESITTTVEPLTSSAEHNYYLDIWERNCLVRRACEKDVSLISAFEASLFPIIQDILAKEGENKKLLVEEPRNAGYRGGYGVSYRHFCPASQSLEKKKMRILCVNHAIYYPKADFESRLDARREQPKLIAMGMMAILGYIAGVASDALIKKGHQPITFVRTIMQTRPSLCLNYVKTPAWAAVLYTAALSFSSFNQAGFLLSMQLSRGITVINQYLLLCFIDLMGKTPPSRTELKREKSFHRQSEVPVNLVCHTVYQCNLERLFQCHLQRFSAITSYHGSIEKPLSNHFRSFSRRLRSALEHEYISHSEAIDTSKTSIIQQLNAFYRFSRPHTIIGTVVGIISVSLLPVETVRDLSLTFFVGLLKALVPALLMNVYVVGLNQLYDVNIDKVNKPDLPLASGEFSMEVGATIVATFSFLSFAMGLSFQSPPLLYALLISFLLGSAYSVDKYVLGKPIVFTRSLVFATVFMCFFSAVIALFKDIPDVDGDQHFGIQSFSVQLGQETVFRLCINLLLMAYGIAVVIGASSPYTFNKFVTVLGHCTLASMLWLRARSTDLTNKASITAFYMFIWKVSLKAFFVY</sequence>
<protein>
    <submittedName>
        <fullName evidence="8">Uncharacterized protein</fullName>
    </submittedName>
</protein>
<feature type="transmembrane region" description="Helical" evidence="7">
    <location>
        <begin position="370"/>
        <end position="392"/>
    </location>
</feature>
<evidence type="ECO:0000313" key="8">
    <source>
        <dbReference type="EMBL" id="KAF9612911.1"/>
    </source>
</evidence>
<evidence type="ECO:0000256" key="4">
    <source>
        <dbReference type="ARBA" id="ARBA00022692"/>
    </source>
</evidence>
<dbReference type="OrthoDB" id="1502398at2759"/>
<dbReference type="AlphaFoldDB" id="A0A835M6W4"/>
<gene>
    <name evidence="8" type="ORF">IFM89_004327</name>
</gene>
<dbReference type="CDD" id="cd13960">
    <property type="entry name" value="PT_UbiA_HPT1"/>
    <property type="match status" value="1"/>
</dbReference>
<keyword evidence="9" id="KW-1185">Reference proteome</keyword>
<evidence type="ECO:0000256" key="6">
    <source>
        <dbReference type="ARBA" id="ARBA00023136"/>
    </source>
</evidence>
<feature type="transmembrane region" description="Helical" evidence="7">
    <location>
        <begin position="186"/>
        <end position="208"/>
    </location>
</feature>
<evidence type="ECO:0000256" key="1">
    <source>
        <dbReference type="ARBA" id="ARBA00004508"/>
    </source>
</evidence>
<comment type="similarity">
    <text evidence="2">Belongs to the UbiA prenyltransferase family.</text>
</comment>
<keyword evidence="5 7" id="KW-1133">Transmembrane helix</keyword>